<evidence type="ECO:0000256" key="2">
    <source>
        <dbReference type="ARBA" id="ARBA00022692"/>
    </source>
</evidence>
<proteinExistence type="predicted"/>
<protein>
    <submittedName>
        <fullName evidence="6">Mechanosensitive ion channel</fullName>
    </submittedName>
</protein>
<accession>A0A1G6W2P7</accession>
<gene>
    <name evidence="6" type="ORF">SAMN05421872_109143</name>
</gene>
<dbReference type="Pfam" id="PF00924">
    <property type="entry name" value="MS_channel_2nd"/>
    <property type="match status" value="1"/>
</dbReference>
<dbReference type="SUPFAM" id="SSF50182">
    <property type="entry name" value="Sm-like ribonucleoproteins"/>
    <property type="match status" value="1"/>
</dbReference>
<dbReference type="AlphaFoldDB" id="A0A1G6W2P7"/>
<evidence type="ECO:0000313" key="6">
    <source>
        <dbReference type="EMBL" id="SDD59983.1"/>
    </source>
</evidence>
<keyword evidence="4" id="KW-0472">Membrane</keyword>
<evidence type="ECO:0000256" key="3">
    <source>
        <dbReference type="ARBA" id="ARBA00022989"/>
    </source>
</evidence>
<dbReference type="InterPro" id="IPR006685">
    <property type="entry name" value="MscS_channel_2nd"/>
</dbReference>
<keyword evidence="2" id="KW-0812">Transmembrane</keyword>
<comment type="subcellular location">
    <subcellularLocation>
        <location evidence="1">Membrane</location>
    </subcellularLocation>
</comment>
<dbReference type="InterPro" id="IPR010920">
    <property type="entry name" value="LSM_dom_sf"/>
</dbReference>
<evidence type="ECO:0000313" key="7">
    <source>
        <dbReference type="Proteomes" id="UP000199034"/>
    </source>
</evidence>
<dbReference type="InterPro" id="IPR023408">
    <property type="entry name" value="MscS_beta-dom_sf"/>
</dbReference>
<dbReference type="GO" id="GO:0008381">
    <property type="term" value="F:mechanosensitive monoatomic ion channel activity"/>
    <property type="evidence" value="ECO:0007669"/>
    <property type="project" value="InterPro"/>
</dbReference>
<dbReference type="STRING" id="1045774.SAMN05421872_109143"/>
<dbReference type="Gene3D" id="2.30.30.60">
    <property type="match status" value="1"/>
</dbReference>
<evidence type="ECO:0000259" key="5">
    <source>
        <dbReference type="Pfam" id="PF00924"/>
    </source>
</evidence>
<name>A0A1G6W2P7_9ACTN</name>
<dbReference type="InterPro" id="IPR045275">
    <property type="entry name" value="MscS_archaea/bacteria_type"/>
</dbReference>
<dbReference type="Proteomes" id="UP000199034">
    <property type="component" value="Unassembled WGS sequence"/>
</dbReference>
<dbReference type="PANTHER" id="PTHR30221:SF1">
    <property type="entry name" value="SMALL-CONDUCTANCE MECHANOSENSITIVE CHANNEL"/>
    <property type="match status" value="1"/>
</dbReference>
<dbReference type="RefSeq" id="WP_170867110.1">
    <property type="nucleotide sequence ID" value="NZ_FMZM01000009.1"/>
</dbReference>
<dbReference type="GO" id="GO:0016020">
    <property type="term" value="C:membrane"/>
    <property type="evidence" value="ECO:0007669"/>
    <property type="project" value="UniProtKB-SubCell"/>
</dbReference>
<sequence>MATTASAWAVDVPVVGLDLTVSSVLWGAAVALATTLVARYAARATLHLGHRVQGVADDLALQASRVVRYFVILVGAGVVLAILGAPVQPLLAAMLLVLGAAFLMLRGIADNFGAALVIQTRHPVRLGDLVESGGHQGHVADLNSRSVVLAALDGRTVHIPNRRFMDEPLVNHSTRGAVRSEIQVRVAHPEPGPATGPATGEALVATAAGVHGVLPSPAPHVLLVAVDAGRVTYALRFWHHPDAGPQVASHVTAALHEDLVAAGRPAALAWPPPDAPLTAPGDL</sequence>
<dbReference type="PANTHER" id="PTHR30221">
    <property type="entry name" value="SMALL-CONDUCTANCE MECHANOSENSITIVE CHANNEL"/>
    <property type="match status" value="1"/>
</dbReference>
<feature type="domain" description="Mechanosensitive ion channel MscS" evidence="5">
    <location>
        <begin position="108"/>
        <end position="173"/>
    </location>
</feature>
<keyword evidence="7" id="KW-1185">Reference proteome</keyword>
<dbReference type="EMBL" id="FMZM01000009">
    <property type="protein sequence ID" value="SDD59983.1"/>
    <property type="molecule type" value="Genomic_DNA"/>
</dbReference>
<reference evidence="6 7" key="1">
    <citation type="submission" date="2016-10" db="EMBL/GenBank/DDBJ databases">
        <authorList>
            <person name="de Groot N.N."/>
        </authorList>
    </citation>
    <scope>NUCLEOTIDE SEQUENCE [LARGE SCALE GENOMIC DNA]</scope>
    <source>
        <strain evidence="6 7">CGMCC 4.6858</strain>
    </source>
</reference>
<evidence type="ECO:0000256" key="1">
    <source>
        <dbReference type="ARBA" id="ARBA00004370"/>
    </source>
</evidence>
<evidence type="ECO:0000256" key="4">
    <source>
        <dbReference type="ARBA" id="ARBA00023136"/>
    </source>
</evidence>
<keyword evidence="3" id="KW-1133">Transmembrane helix</keyword>
<organism evidence="6 7">
    <name type="scientific">Nocardioides lianchengensis</name>
    <dbReference type="NCBI Taxonomy" id="1045774"/>
    <lineage>
        <taxon>Bacteria</taxon>
        <taxon>Bacillati</taxon>
        <taxon>Actinomycetota</taxon>
        <taxon>Actinomycetes</taxon>
        <taxon>Propionibacteriales</taxon>
        <taxon>Nocardioidaceae</taxon>
        <taxon>Nocardioides</taxon>
    </lineage>
</organism>